<accession>A0A1C7F8K4</accession>
<keyword evidence="4" id="KW-1185">Reference proteome</keyword>
<name>A0A1C7F8K4_9VIBR</name>
<evidence type="ECO:0008006" key="5">
    <source>
        <dbReference type="Google" id="ProtNLM"/>
    </source>
</evidence>
<evidence type="ECO:0000256" key="1">
    <source>
        <dbReference type="SAM" id="MobiDB-lite"/>
    </source>
</evidence>
<reference evidence="3 4" key="1">
    <citation type="submission" date="2016-07" db="EMBL/GenBank/DDBJ databases">
        <title>Genome sequencing of Vibrio scophthalmi strain VS-05, an isolated from Paralichthys olivaceus.</title>
        <authorList>
            <person name="Han H.-J."/>
        </authorList>
    </citation>
    <scope>NUCLEOTIDE SEQUENCE [LARGE SCALE GENOMIC DNA]</scope>
    <source>
        <strain evidence="3 4">VS-05</strain>
    </source>
</reference>
<evidence type="ECO:0000313" key="3">
    <source>
        <dbReference type="EMBL" id="ANU36296.1"/>
    </source>
</evidence>
<dbReference type="AlphaFoldDB" id="A0A1C7F8K4"/>
<keyword evidence="2" id="KW-1133">Transmembrane helix</keyword>
<sequence length="660" mass="71772">MKMNLSVVMDIINQTAAPLKQMSKDSNVYADSIKKIEEKQKDQSAALGMIDSFRKTRDIMNKNALAIAATNEKLDELKSKAASAENPSAALTEKITKQREKLLALNDAQDDSKDRLIKLSNQLKKTGVNMLDLDGSSDKLNQSYKKHGKEIKLLSKKYAHLQTVMKLPRGLNKALKMPTMEGAKNGALAATGVMGSMAGFGLIINDTANELDELRRSAEHVELPVAELQAMRLQATLANAEAEDMDAAIKEMTLRWGEMKTFKSGAMNDFFKDTGNQKAHDDLMQAKDASEAYQVLLREIANETDVSKQGFMADEFFGGDSEKILAMLKSGTEGYEKAKQLLNDTGGAVDPESTKNAQAFNSSMVKLSAIVNSLKISVLTPIMGELSSLMEELAINMKSMDWREDKIAELRAIVTGTFNAFRTLGSGVLWLGENMNTVIGVLVGVKLALVGINLVALANPLGPFIIAVGALIAGVGLLIDHFGGITAIVEKIKSYFAETSLLGILFDVSPIGVIINGLDMLLEKFGGLTNVMDSAKSLWNSFWGDDEEGSKAKQQAKASKQLQQNNAAAEVTYSQTHSEGYERYKRHGGKSYNDDMDSGYQAISQSGQPNSYHPIKSQSLNSKSEVALTIKSDKPVTVDKAKSEKGTELNLDVGNMSMSY</sequence>
<keyword evidence="2" id="KW-0472">Membrane</keyword>
<evidence type="ECO:0000313" key="4">
    <source>
        <dbReference type="Proteomes" id="UP000092528"/>
    </source>
</evidence>
<proteinExistence type="predicted"/>
<keyword evidence="2" id="KW-0812">Transmembrane</keyword>
<feature type="transmembrane region" description="Helical" evidence="2">
    <location>
        <begin position="437"/>
        <end position="457"/>
    </location>
</feature>
<organism evidence="3 4">
    <name type="scientific">Vibrio scophthalmi</name>
    <dbReference type="NCBI Taxonomy" id="45658"/>
    <lineage>
        <taxon>Bacteria</taxon>
        <taxon>Pseudomonadati</taxon>
        <taxon>Pseudomonadota</taxon>
        <taxon>Gammaproteobacteria</taxon>
        <taxon>Vibrionales</taxon>
        <taxon>Vibrionaceae</taxon>
        <taxon>Vibrio</taxon>
    </lineage>
</organism>
<feature type="transmembrane region" description="Helical" evidence="2">
    <location>
        <begin position="464"/>
        <end position="489"/>
    </location>
</feature>
<feature type="compositionally biased region" description="Basic and acidic residues" evidence="1">
    <location>
        <begin position="631"/>
        <end position="647"/>
    </location>
</feature>
<evidence type="ECO:0000256" key="2">
    <source>
        <dbReference type="SAM" id="Phobius"/>
    </source>
</evidence>
<feature type="compositionally biased region" description="Polar residues" evidence="1">
    <location>
        <begin position="601"/>
        <end position="624"/>
    </location>
</feature>
<protein>
    <recommendedName>
        <fullName evidence="5">Phage tail tape measure protein domain-containing protein</fullName>
    </recommendedName>
</protein>
<dbReference type="EMBL" id="CP016414">
    <property type="protein sequence ID" value="ANU36296.1"/>
    <property type="molecule type" value="Genomic_DNA"/>
</dbReference>
<dbReference type="RefSeq" id="WP_065545280.1">
    <property type="nucleotide sequence ID" value="NZ_CP016414.1"/>
</dbReference>
<feature type="region of interest" description="Disordered" evidence="1">
    <location>
        <begin position="564"/>
        <end position="660"/>
    </location>
</feature>
<gene>
    <name evidence="3" type="ORF">VSVS05_01169</name>
</gene>
<dbReference type="Proteomes" id="UP000092528">
    <property type="component" value="Chromosome 1"/>
</dbReference>
<dbReference type="PATRIC" id="fig|45658.7.peg.1139"/>